<evidence type="ECO:0000256" key="1">
    <source>
        <dbReference type="ARBA" id="ARBA00007626"/>
    </source>
</evidence>
<evidence type="ECO:0000313" key="5">
    <source>
        <dbReference type="EMBL" id="KAF7130032.1"/>
    </source>
</evidence>
<dbReference type="InterPro" id="IPR011990">
    <property type="entry name" value="TPR-like_helical_dom_sf"/>
</dbReference>
<dbReference type="EMBL" id="WJXA01000010">
    <property type="protein sequence ID" value="KAF7130032.1"/>
    <property type="molecule type" value="Genomic_DNA"/>
</dbReference>
<evidence type="ECO:0008006" key="7">
    <source>
        <dbReference type="Google" id="ProtNLM"/>
    </source>
</evidence>
<proteinExistence type="inferred from homology"/>
<evidence type="ECO:0000256" key="4">
    <source>
        <dbReference type="SAM" id="MobiDB-lite"/>
    </source>
</evidence>
<name>A0A834GEQ5_RHOSS</name>
<feature type="compositionally biased region" description="Basic and acidic residues" evidence="4">
    <location>
        <begin position="1"/>
        <end position="16"/>
    </location>
</feature>
<dbReference type="InterPro" id="IPR002885">
    <property type="entry name" value="PPR_rpt"/>
</dbReference>
<evidence type="ECO:0000313" key="6">
    <source>
        <dbReference type="Proteomes" id="UP000626092"/>
    </source>
</evidence>
<sequence length="563" mass="62903">MPLVEHDGDAEVRCDGNSKAGTGVAGRDATTMGGGWRRRREAGTGCDGDGRWVAMATMTRGWDEMLVPTAPLSLSLPPFEGKEKKLHIVGFEAPQMPPYHHWRPHRRCLTSTEDPPSLKPLTLGGLCNSSKDQHQLRAKSATPAKLCTIFGEALQLAPSQFIPVNKGNLGGEAMVMFSDWATKQPTIDKGIDCYHVIFKALGRRKFFDHKVGVLHDMKMEGTSPVSDTLEIVMDGYVRARQVSKAIRMFGQLEEFGSKCDTESLNVPLRCLCRQSHVSAANSFLNKIKGKIPFDSITYNVVISGWSKFGRIGDMETILRAMMEEGFDPDCLTFSYLIEGLGRAGHIDDAVELFDITDFDEGIKYYERMLRNNCEPSLDTYTRLIAAFLKARRVADAIEMFDSMLCRGLIPTSGTVTSFIEPLCSYGPPHAALMIYEKASKVGCRVSLTAYKLLLMLLSRFGKCGMLLNAWDEMQKSGYASDVEVYEHVINGLCNIGQLENAILVMEEYVRKGFCPSRLIYSKLSNKLLSSNKVDMAYKLFLKIKVARRSENARRLWCAKGWHF</sequence>
<comment type="caution">
    <text evidence="5">The sequence shown here is derived from an EMBL/GenBank/DDBJ whole genome shotgun (WGS) entry which is preliminary data.</text>
</comment>
<dbReference type="Pfam" id="PF13041">
    <property type="entry name" value="PPR_2"/>
    <property type="match status" value="2"/>
</dbReference>
<dbReference type="PROSITE" id="PS51375">
    <property type="entry name" value="PPR"/>
    <property type="match status" value="3"/>
</dbReference>
<gene>
    <name evidence="5" type="ORF">RHSIM_Rhsim10G0062900</name>
</gene>
<feature type="repeat" description="PPR" evidence="3">
    <location>
        <begin position="294"/>
        <end position="328"/>
    </location>
</feature>
<reference evidence="5" key="1">
    <citation type="submission" date="2019-11" db="EMBL/GenBank/DDBJ databases">
        <authorList>
            <person name="Liu Y."/>
            <person name="Hou J."/>
            <person name="Li T.-Q."/>
            <person name="Guan C.-H."/>
            <person name="Wu X."/>
            <person name="Wu H.-Z."/>
            <person name="Ling F."/>
            <person name="Zhang R."/>
            <person name="Shi X.-G."/>
            <person name="Ren J.-P."/>
            <person name="Chen E.-F."/>
            <person name="Sun J.-M."/>
        </authorList>
    </citation>
    <scope>NUCLEOTIDE SEQUENCE</scope>
    <source>
        <strain evidence="5">Adult_tree_wgs_1</strain>
        <tissue evidence="5">Leaves</tissue>
    </source>
</reference>
<keyword evidence="2" id="KW-0677">Repeat</keyword>
<feature type="repeat" description="PPR" evidence="3">
    <location>
        <begin position="481"/>
        <end position="515"/>
    </location>
</feature>
<dbReference type="PANTHER" id="PTHR47939:SF13">
    <property type="entry name" value="OS03G0201400 PROTEIN"/>
    <property type="match status" value="1"/>
</dbReference>
<dbReference type="InterPro" id="IPR050667">
    <property type="entry name" value="PPR-containing_protein"/>
</dbReference>
<evidence type="ECO:0000256" key="2">
    <source>
        <dbReference type="ARBA" id="ARBA00022737"/>
    </source>
</evidence>
<dbReference type="NCBIfam" id="TIGR00756">
    <property type="entry name" value="PPR"/>
    <property type="match status" value="5"/>
</dbReference>
<dbReference type="Gene3D" id="1.25.40.10">
    <property type="entry name" value="Tetratricopeptide repeat domain"/>
    <property type="match status" value="3"/>
</dbReference>
<keyword evidence="6" id="KW-1185">Reference proteome</keyword>
<evidence type="ECO:0000256" key="3">
    <source>
        <dbReference type="PROSITE-ProRule" id="PRU00708"/>
    </source>
</evidence>
<dbReference type="Pfam" id="PF01535">
    <property type="entry name" value="PPR"/>
    <property type="match status" value="2"/>
</dbReference>
<comment type="similarity">
    <text evidence="1">Belongs to the PPR family. P subfamily.</text>
</comment>
<organism evidence="5 6">
    <name type="scientific">Rhododendron simsii</name>
    <name type="common">Sims's rhododendron</name>
    <dbReference type="NCBI Taxonomy" id="118357"/>
    <lineage>
        <taxon>Eukaryota</taxon>
        <taxon>Viridiplantae</taxon>
        <taxon>Streptophyta</taxon>
        <taxon>Embryophyta</taxon>
        <taxon>Tracheophyta</taxon>
        <taxon>Spermatophyta</taxon>
        <taxon>Magnoliopsida</taxon>
        <taxon>eudicotyledons</taxon>
        <taxon>Gunneridae</taxon>
        <taxon>Pentapetalae</taxon>
        <taxon>asterids</taxon>
        <taxon>Ericales</taxon>
        <taxon>Ericaceae</taxon>
        <taxon>Ericoideae</taxon>
        <taxon>Rhodoreae</taxon>
        <taxon>Rhododendron</taxon>
    </lineage>
</organism>
<dbReference type="PANTHER" id="PTHR47939">
    <property type="entry name" value="MEMBRANE-ASSOCIATED SALT-INDUCIBLE PROTEIN-LIKE"/>
    <property type="match status" value="1"/>
</dbReference>
<accession>A0A834GEQ5</accession>
<dbReference type="Proteomes" id="UP000626092">
    <property type="component" value="Unassembled WGS sequence"/>
</dbReference>
<dbReference type="AlphaFoldDB" id="A0A834GEQ5"/>
<feature type="repeat" description="PPR" evidence="3">
    <location>
        <begin position="376"/>
        <end position="410"/>
    </location>
</feature>
<protein>
    <recommendedName>
        <fullName evidence="7">Pentatricopeptide repeat-containing protein</fullName>
    </recommendedName>
</protein>
<dbReference type="OrthoDB" id="185373at2759"/>
<feature type="region of interest" description="Disordered" evidence="4">
    <location>
        <begin position="1"/>
        <end position="43"/>
    </location>
</feature>